<comment type="caution">
    <text evidence="1">The sequence shown here is derived from an EMBL/GenBank/DDBJ whole genome shotgun (WGS) entry which is preliminary data.</text>
</comment>
<protein>
    <submittedName>
        <fullName evidence="1">Uncharacterized protein</fullName>
    </submittedName>
</protein>
<evidence type="ECO:0000313" key="1">
    <source>
        <dbReference type="EMBL" id="GAF78593.1"/>
    </source>
</evidence>
<gene>
    <name evidence="1" type="ORF">S01H1_18209</name>
</gene>
<proteinExistence type="predicted"/>
<accession>X0SC11</accession>
<organism evidence="1">
    <name type="scientific">marine sediment metagenome</name>
    <dbReference type="NCBI Taxonomy" id="412755"/>
    <lineage>
        <taxon>unclassified sequences</taxon>
        <taxon>metagenomes</taxon>
        <taxon>ecological metagenomes</taxon>
    </lineage>
</organism>
<sequence length="39" mass="4601">HSVDDFPEYVEKIGGAEKMEYLARLERLEVPLEAPWARR</sequence>
<reference evidence="1" key="1">
    <citation type="journal article" date="2014" name="Front. Microbiol.">
        <title>High frequency of phylogenetically diverse reductive dehalogenase-homologous genes in deep subseafloor sedimentary metagenomes.</title>
        <authorList>
            <person name="Kawai M."/>
            <person name="Futagami T."/>
            <person name="Toyoda A."/>
            <person name="Takaki Y."/>
            <person name="Nishi S."/>
            <person name="Hori S."/>
            <person name="Arai W."/>
            <person name="Tsubouchi T."/>
            <person name="Morono Y."/>
            <person name="Uchiyama I."/>
            <person name="Ito T."/>
            <person name="Fujiyama A."/>
            <person name="Inagaki F."/>
            <person name="Takami H."/>
        </authorList>
    </citation>
    <scope>NUCLEOTIDE SEQUENCE</scope>
    <source>
        <strain evidence="1">Expedition CK06-06</strain>
    </source>
</reference>
<feature type="non-terminal residue" evidence="1">
    <location>
        <position position="1"/>
    </location>
</feature>
<name>X0SC11_9ZZZZ</name>
<dbReference type="AlphaFoldDB" id="X0SC11"/>
<dbReference type="EMBL" id="BARS01009717">
    <property type="protein sequence ID" value="GAF78593.1"/>
    <property type="molecule type" value="Genomic_DNA"/>
</dbReference>